<dbReference type="KEGG" id="sphj:BSL82_09280"/>
<dbReference type="Proteomes" id="UP000182063">
    <property type="component" value="Chromosome"/>
</dbReference>
<dbReference type="EMBL" id="CP018221">
    <property type="protein sequence ID" value="API59476.1"/>
    <property type="molecule type" value="Genomic_DNA"/>
</dbReference>
<organism evidence="1 2">
    <name type="scientific">Tardibacter chloracetimidivorans</name>
    <dbReference type="NCBI Taxonomy" id="1921510"/>
    <lineage>
        <taxon>Bacteria</taxon>
        <taxon>Pseudomonadati</taxon>
        <taxon>Pseudomonadota</taxon>
        <taxon>Alphaproteobacteria</taxon>
        <taxon>Sphingomonadales</taxon>
        <taxon>Sphingomonadaceae</taxon>
        <taxon>Tardibacter</taxon>
    </lineage>
</organism>
<protein>
    <recommendedName>
        <fullName evidence="3">DUF2783 domain-containing protein</fullName>
    </recommendedName>
</protein>
<sequence length="67" mass="7519">MEVQMPKALTEDERHILKRLNGDVSTSDLVQMLFDLAGHLERDGQLACAKLASVAAMRLERQETSIH</sequence>
<accession>A0A1L3ZUZ4</accession>
<name>A0A1L3ZUZ4_9SPHN</name>
<evidence type="ECO:0008006" key="3">
    <source>
        <dbReference type="Google" id="ProtNLM"/>
    </source>
</evidence>
<dbReference type="AlphaFoldDB" id="A0A1L3ZUZ4"/>
<proteinExistence type="predicted"/>
<keyword evidence="2" id="KW-1185">Reference proteome</keyword>
<reference evidence="2" key="1">
    <citation type="submission" date="2016-11" db="EMBL/GenBank/DDBJ databases">
        <title>Complete Genome Sequence of alachlor-degrading Sphingomonas sp. strain JJ-A5.</title>
        <authorList>
            <person name="Lee H."/>
            <person name="Ka J.-O."/>
        </authorList>
    </citation>
    <scope>NUCLEOTIDE SEQUENCE [LARGE SCALE GENOMIC DNA]</scope>
    <source>
        <strain evidence="2">JJ-A5</strain>
    </source>
</reference>
<gene>
    <name evidence="1" type="ORF">BSL82_09280</name>
</gene>
<evidence type="ECO:0000313" key="2">
    <source>
        <dbReference type="Proteomes" id="UP000182063"/>
    </source>
</evidence>
<evidence type="ECO:0000313" key="1">
    <source>
        <dbReference type="EMBL" id="API59476.1"/>
    </source>
</evidence>